<keyword evidence="4 8" id="KW-0032">Aminotransferase</keyword>
<dbReference type="EMBL" id="JBIEKR010000002">
    <property type="protein sequence ID" value="MFG6272017.1"/>
    <property type="molecule type" value="Genomic_DNA"/>
</dbReference>
<evidence type="ECO:0000256" key="6">
    <source>
        <dbReference type="ARBA" id="ARBA00022898"/>
    </source>
</evidence>
<dbReference type="GO" id="GO:0008483">
    <property type="term" value="F:transaminase activity"/>
    <property type="evidence" value="ECO:0007669"/>
    <property type="project" value="UniProtKB-KW"/>
</dbReference>
<dbReference type="SUPFAM" id="SSF53383">
    <property type="entry name" value="PLP-dependent transferases"/>
    <property type="match status" value="1"/>
</dbReference>
<evidence type="ECO:0000313" key="8">
    <source>
        <dbReference type="EMBL" id="MFG6272017.1"/>
    </source>
</evidence>
<dbReference type="InterPro" id="IPR000796">
    <property type="entry name" value="Asp_trans"/>
</dbReference>
<evidence type="ECO:0000256" key="5">
    <source>
        <dbReference type="ARBA" id="ARBA00022679"/>
    </source>
</evidence>
<evidence type="ECO:0000259" key="7">
    <source>
        <dbReference type="Pfam" id="PF00155"/>
    </source>
</evidence>
<keyword evidence="9" id="KW-1185">Reference proteome</keyword>
<evidence type="ECO:0000256" key="2">
    <source>
        <dbReference type="ARBA" id="ARBA00007441"/>
    </source>
</evidence>
<dbReference type="Gene3D" id="3.40.640.10">
    <property type="entry name" value="Type I PLP-dependent aspartate aminotransferase-like (Major domain)"/>
    <property type="match status" value="1"/>
</dbReference>
<evidence type="ECO:0000256" key="1">
    <source>
        <dbReference type="ARBA" id="ARBA00001933"/>
    </source>
</evidence>
<dbReference type="Gene3D" id="3.90.1150.10">
    <property type="entry name" value="Aspartate Aminotransferase, domain 1"/>
    <property type="match status" value="1"/>
</dbReference>
<protein>
    <submittedName>
        <fullName evidence="8">Aminotransferase class I/II-fold pyridoxal phosphate-dependent enzyme</fullName>
    </submittedName>
</protein>
<comment type="similarity">
    <text evidence="2">Belongs to the class-I pyridoxal-phosphate-dependent aminotransferase family.</text>
</comment>
<feature type="domain" description="Aminotransferase class I/classII large" evidence="7">
    <location>
        <begin position="52"/>
        <end position="360"/>
    </location>
</feature>
<evidence type="ECO:0000256" key="3">
    <source>
        <dbReference type="ARBA" id="ARBA00011738"/>
    </source>
</evidence>
<name>A0ABW7DKX1_9FIRM</name>
<proteinExistence type="inferred from homology"/>
<dbReference type="InterPro" id="IPR015421">
    <property type="entry name" value="PyrdxlP-dep_Trfase_major"/>
</dbReference>
<keyword evidence="5" id="KW-0808">Transferase</keyword>
<organism evidence="8 9">
    <name type="scientific">Megasphaera hexanoica</name>
    <dbReference type="NCBI Taxonomy" id="1675036"/>
    <lineage>
        <taxon>Bacteria</taxon>
        <taxon>Bacillati</taxon>
        <taxon>Bacillota</taxon>
        <taxon>Negativicutes</taxon>
        <taxon>Veillonellales</taxon>
        <taxon>Veillonellaceae</taxon>
        <taxon>Megasphaera</taxon>
    </lineage>
</organism>
<gene>
    <name evidence="8" type="ORF">ACGTZG_02305</name>
</gene>
<dbReference type="PANTHER" id="PTHR11879:SF22">
    <property type="entry name" value="ASPARTATE AMINOTRANSFERASE, MITOCHONDRIAL"/>
    <property type="match status" value="1"/>
</dbReference>
<dbReference type="InterPro" id="IPR004839">
    <property type="entry name" value="Aminotransferase_I/II_large"/>
</dbReference>
<sequence>MSTLMAASNREGKKLNDVIFQAGAAVRQAIAQHGSDAVVNGTLGSFALDDGSVACLPVVEKLFHALPMNEFVCYAPPVGLPGYKDAVIHAIFADQQPDAFIDAVASAGGTGAVHMAIANYSEPGDAVLTSDWRWDAYGALCSEIGRNLQTFSLFDGQRHFNVPHFQAMVNAVCRMQDSLLIILNTPAHNPTGFSLSSDEWDAVIDVTLAQARKGKKMTILVDIAYIDYAGEKNDVRSFMKKFTGLPDNVLILFAFSMSKGYTLYGQRAGALAALSCSKGVIEEFHHVVTYSARAAWSNVNRGAMTILTMIQNDKALQQELEREQRTVFETIRKRSGIFIKEASECQLPALPYQSGFFISIPAHDSAAVCNHLHEDLIFAGPLAMGVRFAVCSVSADKMTGVAAKIKKAFDVVGE</sequence>
<dbReference type="PANTHER" id="PTHR11879">
    <property type="entry name" value="ASPARTATE AMINOTRANSFERASE"/>
    <property type="match status" value="1"/>
</dbReference>
<comment type="subunit">
    <text evidence="3">Homodimer.</text>
</comment>
<evidence type="ECO:0000313" key="9">
    <source>
        <dbReference type="Proteomes" id="UP001605989"/>
    </source>
</evidence>
<reference evidence="8 9" key="1">
    <citation type="submission" date="2024-10" db="EMBL/GenBank/DDBJ databases">
        <authorList>
            <person name="Sang B.-I."/>
            <person name="Prabhaharan D."/>
        </authorList>
    </citation>
    <scope>NUCLEOTIDE SEQUENCE [LARGE SCALE GENOMIC DNA]</scope>
    <source>
        <strain evidence="8 9">MH</strain>
    </source>
</reference>
<keyword evidence="6" id="KW-0663">Pyridoxal phosphate</keyword>
<comment type="caution">
    <text evidence="8">The sequence shown here is derived from an EMBL/GenBank/DDBJ whole genome shotgun (WGS) entry which is preliminary data.</text>
</comment>
<evidence type="ECO:0000256" key="4">
    <source>
        <dbReference type="ARBA" id="ARBA00022576"/>
    </source>
</evidence>
<dbReference type="InterPro" id="IPR015422">
    <property type="entry name" value="PyrdxlP-dep_Trfase_small"/>
</dbReference>
<accession>A0ABW7DKX1</accession>
<dbReference type="InterPro" id="IPR015424">
    <property type="entry name" value="PyrdxlP-dep_Trfase"/>
</dbReference>
<comment type="cofactor">
    <cofactor evidence="1">
        <name>pyridoxal 5'-phosphate</name>
        <dbReference type="ChEBI" id="CHEBI:597326"/>
    </cofactor>
</comment>
<dbReference type="Pfam" id="PF00155">
    <property type="entry name" value="Aminotran_1_2"/>
    <property type="match status" value="1"/>
</dbReference>
<dbReference type="RefSeq" id="WP_113856283.1">
    <property type="nucleotide sequence ID" value="NZ_CP011940.1"/>
</dbReference>
<dbReference type="CDD" id="cd00609">
    <property type="entry name" value="AAT_like"/>
    <property type="match status" value="1"/>
</dbReference>
<dbReference type="Proteomes" id="UP001605989">
    <property type="component" value="Unassembled WGS sequence"/>
</dbReference>